<keyword evidence="5 7" id="KW-0472">Membrane</keyword>
<dbReference type="Pfam" id="PF00854">
    <property type="entry name" value="PTR2"/>
    <property type="match status" value="1"/>
</dbReference>
<accession>A0A8S0QS30</accession>
<dbReference type="EMBL" id="CACTIH010001896">
    <property type="protein sequence ID" value="CAA2967991.1"/>
    <property type="molecule type" value="Genomic_DNA"/>
</dbReference>
<dbReference type="AlphaFoldDB" id="A0A8S0QS30"/>
<evidence type="ECO:0000256" key="3">
    <source>
        <dbReference type="ARBA" id="ARBA00022692"/>
    </source>
</evidence>
<comment type="similarity">
    <text evidence="6">Belongs to the major facilitator superfamily. Phosphate:H(+) symporter (TC 2.A.1.9) family.</text>
</comment>
<dbReference type="GO" id="GO:0016020">
    <property type="term" value="C:membrane"/>
    <property type="evidence" value="ECO:0007669"/>
    <property type="project" value="UniProtKB-SubCell"/>
</dbReference>
<keyword evidence="3 7" id="KW-0812">Transmembrane</keyword>
<dbReference type="Gramene" id="OE9A041318T1">
    <property type="protein sequence ID" value="OE9A041318C1"/>
    <property type="gene ID" value="OE9A041318"/>
</dbReference>
<dbReference type="SUPFAM" id="SSF103473">
    <property type="entry name" value="MFS general substrate transporter"/>
    <property type="match status" value="1"/>
</dbReference>
<evidence type="ECO:0000313" key="9">
    <source>
        <dbReference type="Proteomes" id="UP000594638"/>
    </source>
</evidence>
<proteinExistence type="inferred from homology"/>
<comment type="caution">
    <text evidence="8">The sequence shown here is derived from an EMBL/GenBank/DDBJ whole genome shotgun (WGS) entry which is preliminary data.</text>
</comment>
<feature type="transmembrane region" description="Helical" evidence="7">
    <location>
        <begin position="168"/>
        <end position="188"/>
    </location>
</feature>
<dbReference type="InterPro" id="IPR000109">
    <property type="entry name" value="POT_fam"/>
</dbReference>
<keyword evidence="9" id="KW-1185">Reference proteome</keyword>
<comment type="similarity">
    <text evidence="2">Belongs to the major facilitator superfamily. Proton-dependent oligopeptide transporter (POT/PTR) (TC 2.A.17) family.</text>
</comment>
<evidence type="ECO:0000256" key="2">
    <source>
        <dbReference type="ARBA" id="ARBA00005982"/>
    </source>
</evidence>
<evidence type="ECO:0000256" key="7">
    <source>
        <dbReference type="SAM" id="Phobius"/>
    </source>
</evidence>
<reference evidence="8 9" key="1">
    <citation type="submission" date="2019-12" db="EMBL/GenBank/DDBJ databases">
        <authorList>
            <person name="Alioto T."/>
            <person name="Alioto T."/>
            <person name="Gomez Garrido J."/>
        </authorList>
    </citation>
    <scope>NUCLEOTIDE SEQUENCE [LARGE SCALE GENOMIC DNA]</scope>
</reference>
<dbReference type="OrthoDB" id="1683101at2759"/>
<organism evidence="8 9">
    <name type="scientific">Olea europaea subsp. europaea</name>
    <dbReference type="NCBI Taxonomy" id="158383"/>
    <lineage>
        <taxon>Eukaryota</taxon>
        <taxon>Viridiplantae</taxon>
        <taxon>Streptophyta</taxon>
        <taxon>Embryophyta</taxon>
        <taxon>Tracheophyta</taxon>
        <taxon>Spermatophyta</taxon>
        <taxon>Magnoliopsida</taxon>
        <taxon>eudicotyledons</taxon>
        <taxon>Gunneridae</taxon>
        <taxon>Pentapetalae</taxon>
        <taxon>asterids</taxon>
        <taxon>lamiids</taxon>
        <taxon>Lamiales</taxon>
        <taxon>Oleaceae</taxon>
        <taxon>Oleeae</taxon>
        <taxon>Olea</taxon>
    </lineage>
</organism>
<gene>
    <name evidence="8" type="ORF">OLEA9_A041318</name>
</gene>
<comment type="subcellular location">
    <subcellularLocation>
        <location evidence="1">Membrane</location>
        <topology evidence="1">Multi-pass membrane protein</topology>
    </subcellularLocation>
</comment>
<dbReference type="InterPro" id="IPR036259">
    <property type="entry name" value="MFS_trans_sf"/>
</dbReference>
<evidence type="ECO:0000256" key="6">
    <source>
        <dbReference type="ARBA" id="ARBA00044504"/>
    </source>
</evidence>
<feature type="transmembrane region" description="Helical" evidence="7">
    <location>
        <begin position="143"/>
        <end position="162"/>
    </location>
</feature>
<evidence type="ECO:0000256" key="4">
    <source>
        <dbReference type="ARBA" id="ARBA00022989"/>
    </source>
</evidence>
<name>A0A8S0QS30_OLEEU</name>
<dbReference type="PANTHER" id="PTHR11654">
    <property type="entry name" value="OLIGOPEPTIDE TRANSPORTER-RELATED"/>
    <property type="match status" value="1"/>
</dbReference>
<evidence type="ECO:0000313" key="8">
    <source>
        <dbReference type="EMBL" id="CAA2967991.1"/>
    </source>
</evidence>
<dbReference type="GO" id="GO:0022857">
    <property type="term" value="F:transmembrane transporter activity"/>
    <property type="evidence" value="ECO:0007669"/>
    <property type="project" value="InterPro"/>
</dbReference>
<protein>
    <submittedName>
        <fullName evidence="8">Protein NRT1/ PTR FAMILY 4.6</fullName>
    </submittedName>
</protein>
<dbReference type="Proteomes" id="UP000594638">
    <property type="component" value="Unassembled WGS sequence"/>
</dbReference>
<evidence type="ECO:0000256" key="5">
    <source>
        <dbReference type="ARBA" id="ARBA00023136"/>
    </source>
</evidence>
<evidence type="ECO:0000256" key="1">
    <source>
        <dbReference type="ARBA" id="ARBA00004141"/>
    </source>
</evidence>
<sequence>MNPSTSLTTFNKKKGGFRACMFVFVLGALENIGFVANTSFMVLYFSMVMHFNISTAANALTNFLGSTADHNPTIQAYSKSLQPDPCTESTCIKGRQALMLYTSLCLQALGAGGVKGSIAALGADQFDHKDQKGSQGLASYLNYYQFSATIGSIIGVTGVAWVPMNKDWFWGFFIGLVAALIGFVVLALGKPFYCFQPLANSPILRVSQVNLYSCLPSSLSCIV</sequence>
<feature type="transmembrane region" description="Helical" evidence="7">
    <location>
        <begin position="21"/>
        <end position="45"/>
    </location>
</feature>
<dbReference type="Gene3D" id="1.20.1250.20">
    <property type="entry name" value="MFS general substrate transporter like domains"/>
    <property type="match status" value="2"/>
</dbReference>
<keyword evidence="4 7" id="KW-1133">Transmembrane helix</keyword>
<feature type="transmembrane region" description="Helical" evidence="7">
    <location>
        <begin position="98"/>
        <end position="122"/>
    </location>
</feature>